<feature type="domain" description="TonB-dependent receptor plug" evidence="15">
    <location>
        <begin position="54"/>
        <end position="161"/>
    </location>
</feature>
<keyword evidence="9 16" id="KW-0675">Receptor</keyword>
<name>A0A2G8T9M9_9BURK</name>
<dbReference type="GO" id="GO:0009279">
    <property type="term" value="C:cell outer membrane"/>
    <property type="evidence" value="ECO:0007669"/>
    <property type="project" value="UniProtKB-SubCell"/>
</dbReference>
<evidence type="ECO:0000256" key="11">
    <source>
        <dbReference type="PROSITE-ProRule" id="PRU01360"/>
    </source>
</evidence>
<evidence type="ECO:0000256" key="12">
    <source>
        <dbReference type="RuleBase" id="RU003357"/>
    </source>
</evidence>
<dbReference type="PROSITE" id="PS52016">
    <property type="entry name" value="TONB_DEPENDENT_REC_3"/>
    <property type="match status" value="1"/>
</dbReference>
<evidence type="ECO:0000256" key="8">
    <source>
        <dbReference type="ARBA" id="ARBA00023136"/>
    </source>
</evidence>
<organism evidence="16 17">
    <name type="scientific">Massilia eurypsychrophila</name>
    <dbReference type="NCBI Taxonomy" id="1485217"/>
    <lineage>
        <taxon>Bacteria</taxon>
        <taxon>Pseudomonadati</taxon>
        <taxon>Pseudomonadota</taxon>
        <taxon>Betaproteobacteria</taxon>
        <taxon>Burkholderiales</taxon>
        <taxon>Oxalobacteraceae</taxon>
        <taxon>Telluria group</taxon>
        <taxon>Massilia</taxon>
    </lineage>
</organism>
<dbReference type="Pfam" id="PF07715">
    <property type="entry name" value="Plug"/>
    <property type="match status" value="1"/>
</dbReference>
<dbReference type="InterPro" id="IPR000531">
    <property type="entry name" value="Beta-barrel_TonB"/>
</dbReference>
<dbReference type="PANTHER" id="PTHR30069">
    <property type="entry name" value="TONB-DEPENDENT OUTER MEMBRANE RECEPTOR"/>
    <property type="match status" value="1"/>
</dbReference>
<keyword evidence="6 13" id="KW-0732">Signal</keyword>
<dbReference type="GO" id="GO:0044718">
    <property type="term" value="P:siderophore transmembrane transport"/>
    <property type="evidence" value="ECO:0007669"/>
    <property type="project" value="TreeGrafter"/>
</dbReference>
<evidence type="ECO:0000256" key="9">
    <source>
        <dbReference type="ARBA" id="ARBA00023170"/>
    </source>
</evidence>
<evidence type="ECO:0000256" key="10">
    <source>
        <dbReference type="ARBA" id="ARBA00023237"/>
    </source>
</evidence>
<dbReference type="RefSeq" id="WP_099792587.1">
    <property type="nucleotide sequence ID" value="NZ_JBHLYV010000030.1"/>
</dbReference>
<keyword evidence="17" id="KW-1185">Reference proteome</keyword>
<keyword evidence="4 11" id="KW-1134">Transmembrane beta strand</keyword>
<evidence type="ECO:0000256" key="5">
    <source>
        <dbReference type="ARBA" id="ARBA00022692"/>
    </source>
</evidence>
<dbReference type="Pfam" id="PF00593">
    <property type="entry name" value="TonB_dep_Rec_b-barrel"/>
    <property type="match status" value="1"/>
</dbReference>
<keyword evidence="3 11" id="KW-0813">Transport</keyword>
<dbReference type="EMBL" id="PDOC01000022">
    <property type="protein sequence ID" value="PIL42712.1"/>
    <property type="molecule type" value="Genomic_DNA"/>
</dbReference>
<comment type="similarity">
    <text evidence="2 11 12">Belongs to the TonB-dependent receptor family.</text>
</comment>
<gene>
    <name evidence="16" type="ORF">CR105_22980</name>
</gene>
<evidence type="ECO:0000313" key="16">
    <source>
        <dbReference type="EMBL" id="PIL42712.1"/>
    </source>
</evidence>
<comment type="subcellular location">
    <subcellularLocation>
        <location evidence="1 11">Cell outer membrane</location>
        <topology evidence="1 11">Multi-pass membrane protein</topology>
    </subcellularLocation>
</comment>
<evidence type="ECO:0000259" key="15">
    <source>
        <dbReference type="Pfam" id="PF07715"/>
    </source>
</evidence>
<evidence type="ECO:0000256" key="4">
    <source>
        <dbReference type="ARBA" id="ARBA00022452"/>
    </source>
</evidence>
<evidence type="ECO:0000256" key="2">
    <source>
        <dbReference type="ARBA" id="ARBA00009810"/>
    </source>
</evidence>
<evidence type="ECO:0000256" key="1">
    <source>
        <dbReference type="ARBA" id="ARBA00004571"/>
    </source>
</evidence>
<keyword evidence="10 11" id="KW-0998">Cell outer membrane</keyword>
<feature type="chain" id="PRO_5013567207" evidence="13">
    <location>
        <begin position="23"/>
        <end position="636"/>
    </location>
</feature>
<dbReference type="InterPro" id="IPR039426">
    <property type="entry name" value="TonB-dep_rcpt-like"/>
</dbReference>
<evidence type="ECO:0000256" key="3">
    <source>
        <dbReference type="ARBA" id="ARBA00022448"/>
    </source>
</evidence>
<sequence>MRPNKHFVVMSACALAVSGAFAAPDSNELSDMSLEQLSNVVVTSVSRQEEKLAHAAASITTISASDIRRSGARTLPEALRLAPNLQVARVDARNYAITARGFNSAFENKLLVLIDGRSVYSPLFSGVFWDAQDLIMDDIERIEVISGPGSTIWGANAVNGVINVITKSARDTLGGRAALAASKDERVGSVRFGAAPTADLSYRLYAKYYKADDTLNAAGVSTRTGFERRQAGFRADVDLDAGGITLTGDAYQGSLRQAGTRDIRIGGANLNANITGHDAERGDYRMQVLFDHTERNQPNAFVEYLDTIDVQAQYNLHLGGKHRVSVGAGYRFAQDRLTNGAGFAFLPAELNLHTGNVFVQDEIALTDTLRLTAGVKFEHNNYTGAEYLPNLRLGWSPTSASLLWGSLSHTVRAPSRIDHDFYSPSTPTVVNGVPRFVIGGGPDFISETANALEIGYRAQPSPQFSYSVTGFYSEYDRLRTLEPLAGGGLAFRNFGQGTTRGLEMWGRWHPSDSLHFSAGLVQQKIRTSLSAGSQDSSRTIGLTTNDPDRRWMLRASKDLSDTSQVDVTLRYVGSLPRPAVPAYYEMDVRWMWALRPDTEISLVGQNLLHKSHAEFGGEPGRSEFERSVMLKLSQRF</sequence>
<evidence type="ECO:0000256" key="7">
    <source>
        <dbReference type="ARBA" id="ARBA00023077"/>
    </source>
</evidence>
<dbReference type="Gene3D" id="2.170.130.10">
    <property type="entry name" value="TonB-dependent receptor, plug domain"/>
    <property type="match status" value="1"/>
</dbReference>
<dbReference type="OrthoDB" id="183532at2"/>
<dbReference type="Gene3D" id="2.40.170.20">
    <property type="entry name" value="TonB-dependent receptor, beta-barrel domain"/>
    <property type="match status" value="1"/>
</dbReference>
<dbReference type="GO" id="GO:0015344">
    <property type="term" value="F:siderophore uptake transmembrane transporter activity"/>
    <property type="evidence" value="ECO:0007669"/>
    <property type="project" value="TreeGrafter"/>
</dbReference>
<evidence type="ECO:0000259" key="14">
    <source>
        <dbReference type="Pfam" id="PF00593"/>
    </source>
</evidence>
<reference evidence="16 17" key="1">
    <citation type="submission" date="2017-10" db="EMBL/GenBank/DDBJ databases">
        <title>Massilia psychrophilum sp. nov., a novel purple-pigmented bacterium isolated from Tianshan glacier, Xinjiang Municipality, China.</title>
        <authorList>
            <person name="Wang H."/>
        </authorList>
    </citation>
    <scope>NUCLEOTIDE SEQUENCE [LARGE SCALE GENOMIC DNA]</scope>
    <source>
        <strain evidence="16 17">JCM 30074</strain>
    </source>
</reference>
<dbReference type="InterPro" id="IPR036942">
    <property type="entry name" value="Beta-barrel_TonB_sf"/>
</dbReference>
<accession>A0A2G8T9M9</accession>
<evidence type="ECO:0000256" key="13">
    <source>
        <dbReference type="SAM" id="SignalP"/>
    </source>
</evidence>
<dbReference type="InterPro" id="IPR037066">
    <property type="entry name" value="Plug_dom_sf"/>
</dbReference>
<keyword evidence="7 12" id="KW-0798">TonB box</keyword>
<protein>
    <submittedName>
        <fullName evidence="16">TonB-dependent receptor</fullName>
    </submittedName>
</protein>
<proteinExistence type="inferred from homology"/>
<feature type="domain" description="TonB-dependent receptor-like beta-barrel" evidence="14">
    <location>
        <begin position="197"/>
        <end position="556"/>
    </location>
</feature>
<dbReference type="Proteomes" id="UP000230390">
    <property type="component" value="Unassembled WGS sequence"/>
</dbReference>
<dbReference type="AlphaFoldDB" id="A0A2G8T9M9"/>
<dbReference type="InterPro" id="IPR012910">
    <property type="entry name" value="Plug_dom"/>
</dbReference>
<comment type="caution">
    <text evidence="16">The sequence shown here is derived from an EMBL/GenBank/DDBJ whole genome shotgun (WGS) entry which is preliminary data.</text>
</comment>
<keyword evidence="8 11" id="KW-0472">Membrane</keyword>
<feature type="signal peptide" evidence="13">
    <location>
        <begin position="1"/>
        <end position="22"/>
    </location>
</feature>
<keyword evidence="5 11" id="KW-0812">Transmembrane</keyword>
<evidence type="ECO:0000256" key="6">
    <source>
        <dbReference type="ARBA" id="ARBA00022729"/>
    </source>
</evidence>
<evidence type="ECO:0000313" key="17">
    <source>
        <dbReference type="Proteomes" id="UP000230390"/>
    </source>
</evidence>
<dbReference type="PANTHER" id="PTHR30069:SF29">
    <property type="entry name" value="HEMOGLOBIN AND HEMOGLOBIN-HAPTOGLOBIN-BINDING PROTEIN 1-RELATED"/>
    <property type="match status" value="1"/>
</dbReference>
<dbReference type="SUPFAM" id="SSF56935">
    <property type="entry name" value="Porins"/>
    <property type="match status" value="1"/>
</dbReference>